<keyword evidence="2" id="KW-1185">Reference proteome</keyword>
<dbReference type="AlphaFoldDB" id="A0A8T2P4K2"/>
<reference evidence="1" key="1">
    <citation type="thesis" date="2021" institute="BYU ScholarsArchive" country="Provo, UT, USA">
        <title>Applications of and Algorithms for Genome Assembly and Genomic Analyses with an Emphasis on Marine Teleosts.</title>
        <authorList>
            <person name="Pickett B.D."/>
        </authorList>
    </citation>
    <scope>NUCLEOTIDE SEQUENCE</scope>
    <source>
        <strain evidence="1">HI-2016</strain>
    </source>
</reference>
<evidence type="ECO:0000313" key="2">
    <source>
        <dbReference type="Proteomes" id="UP000824540"/>
    </source>
</evidence>
<gene>
    <name evidence="1" type="ORF">JZ751_004786</name>
</gene>
<dbReference type="Proteomes" id="UP000824540">
    <property type="component" value="Unassembled WGS sequence"/>
</dbReference>
<comment type="caution">
    <text evidence="1">The sequence shown here is derived from an EMBL/GenBank/DDBJ whole genome shotgun (WGS) entry which is preliminary data.</text>
</comment>
<evidence type="ECO:0000313" key="1">
    <source>
        <dbReference type="EMBL" id="KAG9347219.1"/>
    </source>
</evidence>
<accession>A0A8T2P4K2</accession>
<protein>
    <submittedName>
        <fullName evidence="1">Uncharacterized protein</fullName>
    </submittedName>
</protein>
<proteinExistence type="predicted"/>
<dbReference type="EMBL" id="JAFBMS010000013">
    <property type="protein sequence ID" value="KAG9347219.1"/>
    <property type="molecule type" value="Genomic_DNA"/>
</dbReference>
<organism evidence="1 2">
    <name type="scientific">Albula glossodonta</name>
    <name type="common">roundjaw bonefish</name>
    <dbReference type="NCBI Taxonomy" id="121402"/>
    <lineage>
        <taxon>Eukaryota</taxon>
        <taxon>Metazoa</taxon>
        <taxon>Chordata</taxon>
        <taxon>Craniata</taxon>
        <taxon>Vertebrata</taxon>
        <taxon>Euteleostomi</taxon>
        <taxon>Actinopterygii</taxon>
        <taxon>Neopterygii</taxon>
        <taxon>Teleostei</taxon>
        <taxon>Albuliformes</taxon>
        <taxon>Albulidae</taxon>
        <taxon>Albula</taxon>
    </lineage>
</organism>
<name>A0A8T2P4K2_9TELE</name>
<sequence length="81" mass="8832">MLWSSRTGVTPADTAVLQDWSMAAELKPLSHSIHKVLYYLAAESDRTGRPNRASLLPGAQIASCKAEHHTSRPSHSLATLH</sequence>